<protein>
    <recommendedName>
        <fullName evidence="5">Isoaspartyl peptidase/L-asparaginase</fullName>
        <ecNumber evidence="3">3.4.19.5</ecNumber>
        <ecNumber evidence="4">3.5.1.1</ecNumber>
    </recommendedName>
    <alternativeName>
        <fullName evidence="9">Asparaginase-like protein 1</fullName>
    </alternativeName>
    <alternativeName>
        <fullName evidence="12">Beta-aspartyl-peptidase</fullName>
    </alternativeName>
    <alternativeName>
        <fullName evidence="10">Isoaspartyl dipeptidase</fullName>
    </alternativeName>
    <alternativeName>
        <fullName evidence="11">L-asparagine amidohydrolase</fullName>
    </alternativeName>
</protein>
<reference evidence="18" key="2">
    <citation type="submission" date="2025-08" db="UniProtKB">
        <authorList>
            <consortium name="Ensembl"/>
        </authorList>
    </citation>
    <scope>IDENTIFICATION</scope>
</reference>
<evidence type="ECO:0000256" key="4">
    <source>
        <dbReference type="ARBA" id="ARBA00012920"/>
    </source>
</evidence>
<evidence type="ECO:0000256" key="17">
    <source>
        <dbReference type="SAM" id="MobiDB-lite"/>
    </source>
</evidence>
<dbReference type="SUPFAM" id="SSF56235">
    <property type="entry name" value="N-terminal nucleophile aminohydrolases (Ntn hydrolases)"/>
    <property type="match status" value="1"/>
</dbReference>
<evidence type="ECO:0000256" key="13">
    <source>
        <dbReference type="ARBA" id="ARBA00049366"/>
    </source>
</evidence>
<dbReference type="GO" id="GO:0004067">
    <property type="term" value="F:asparaginase activity"/>
    <property type="evidence" value="ECO:0007669"/>
    <property type="project" value="UniProtKB-EC"/>
</dbReference>
<dbReference type="InterPro" id="IPR033844">
    <property type="entry name" value="ASRGL1_meta"/>
</dbReference>
<comment type="catalytic activity">
    <reaction evidence="1">
        <text>Cleavage of a beta-linked Asp residue from the N-terminus of a polypeptide.</text>
        <dbReference type="EC" id="3.4.19.5"/>
    </reaction>
</comment>
<reference evidence="18" key="3">
    <citation type="submission" date="2025-09" db="UniProtKB">
        <authorList>
            <consortium name="Ensembl"/>
        </authorList>
    </citation>
    <scope>IDENTIFICATION</scope>
</reference>
<comment type="similarity">
    <text evidence="2">Belongs to the Ntn-hydrolase family.</text>
</comment>
<feature type="region of interest" description="Disordered" evidence="17">
    <location>
        <begin position="309"/>
        <end position="337"/>
    </location>
</feature>
<name>F6XQ02_CIOIN</name>
<dbReference type="InterPro" id="IPR000246">
    <property type="entry name" value="Peptidase_T2"/>
</dbReference>
<dbReference type="HOGENOM" id="CLU_021603_1_2_1"/>
<dbReference type="GO" id="GO:0033345">
    <property type="term" value="P:L-asparagine catabolic process via L-aspartate"/>
    <property type="evidence" value="ECO:0000318"/>
    <property type="project" value="GO_Central"/>
</dbReference>
<evidence type="ECO:0000256" key="6">
    <source>
        <dbReference type="ARBA" id="ARBA00022670"/>
    </source>
</evidence>
<dbReference type="OMA" id="MGIIMVD"/>
<proteinExistence type="inferred from homology"/>
<dbReference type="GeneTree" id="ENSGT00950000183045"/>
<feature type="binding site" evidence="15">
    <location>
        <begin position="239"/>
        <end position="242"/>
    </location>
    <ligand>
        <name>substrate</name>
    </ligand>
</feature>
<comment type="catalytic activity">
    <reaction evidence="13">
        <text>L-asparagine + H2O = L-aspartate + NH4(+)</text>
        <dbReference type="Rhea" id="RHEA:21016"/>
        <dbReference type="ChEBI" id="CHEBI:15377"/>
        <dbReference type="ChEBI" id="CHEBI:28938"/>
        <dbReference type="ChEBI" id="CHEBI:29991"/>
        <dbReference type="ChEBI" id="CHEBI:58048"/>
        <dbReference type="EC" id="3.5.1.1"/>
    </reaction>
</comment>
<evidence type="ECO:0000256" key="14">
    <source>
        <dbReference type="PIRSR" id="PIRSR600246-1"/>
    </source>
</evidence>
<dbReference type="GO" id="GO:0005737">
    <property type="term" value="C:cytoplasm"/>
    <property type="evidence" value="ECO:0000318"/>
    <property type="project" value="GO_Central"/>
</dbReference>
<dbReference type="Pfam" id="PF01112">
    <property type="entry name" value="Asparaginase_2"/>
    <property type="match status" value="1"/>
</dbReference>
<evidence type="ECO:0000256" key="5">
    <source>
        <dbReference type="ARBA" id="ARBA00022280"/>
    </source>
</evidence>
<evidence type="ECO:0000256" key="10">
    <source>
        <dbReference type="ARBA" id="ARBA00029780"/>
    </source>
</evidence>
<dbReference type="InterPro" id="IPR029055">
    <property type="entry name" value="Ntn_hydrolases_N"/>
</dbReference>
<evidence type="ECO:0000256" key="12">
    <source>
        <dbReference type="ARBA" id="ARBA00030667"/>
    </source>
</evidence>
<evidence type="ECO:0000256" key="11">
    <source>
        <dbReference type="ARBA" id="ARBA00030414"/>
    </source>
</evidence>
<evidence type="ECO:0000256" key="15">
    <source>
        <dbReference type="PIRSR" id="PIRSR600246-2"/>
    </source>
</evidence>
<feature type="site" description="Cleavage; by autolysis" evidence="16">
    <location>
        <begin position="187"/>
        <end position="188"/>
    </location>
</feature>
<feature type="active site" description="Nucleophile" evidence="14">
    <location>
        <position position="188"/>
    </location>
</feature>
<dbReference type="CDD" id="cd04702">
    <property type="entry name" value="ASRGL1_like"/>
    <property type="match status" value="1"/>
</dbReference>
<keyword evidence="6" id="KW-0645">Protease</keyword>
<dbReference type="Ensembl" id="ENSCINT00000005461.3">
    <property type="protein sequence ID" value="ENSCINP00000005461.3"/>
    <property type="gene ID" value="ENSCING00000002672.3"/>
</dbReference>
<dbReference type="PANTHER" id="PTHR10188">
    <property type="entry name" value="L-ASPARAGINASE"/>
    <property type="match status" value="1"/>
</dbReference>
<dbReference type="GO" id="GO:0008798">
    <property type="term" value="F:beta-aspartyl-peptidase activity"/>
    <property type="evidence" value="ECO:0007669"/>
    <property type="project" value="UniProtKB-EC"/>
</dbReference>
<reference evidence="19" key="1">
    <citation type="journal article" date="2002" name="Science">
        <title>The draft genome of Ciona intestinalis: insights into chordate and vertebrate origins.</title>
        <authorList>
            <person name="Dehal P."/>
            <person name="Satou Y."/>
            <person name="Campbell R.K."/>
            <person name="Chapman J."/>
            <person name="Degnan B."/>
            <person name="De Tomaso A."/>
            <person name="Davidson B."/>
            <person name="Di Gregorio A."/>
            <person name="Gelpke M."/>
            <person name="Goodstein D.M."/>
            <person name="Harafuji N."/>
            <person name="Hastings K.E."/>
            <person name="Ho I."/>
            <person name="Hotta K."/>
            <person name="Huang W."/>
            <person name="Kawashima T."/>
            <person name="Lemaire P."/>
            <person name="Martinez D."/>
            <person name="Meinertzhagen I.A."/>
            <person name="Necula S."/>
            <person name="Nonaka M."/>
            <person name="Putnam N."/>
            <person name="Rash S."/>
            <person name="Saiga H."/>
            <person name="Satake M."/>
            <person name="Terry A."/>
            <person name="Yamada L."/>
            <person name="Wang H.G."/>
            <person name="Awazu S."/>
            <person name="Azumi K."/>
            <person name="Boore J."/>
            <person name="Branno M."/>
            <person name="Chin-Bow S."/>
            <person name="DeSantis R."/>
            <person name="Doyle S."/>
            <person name="Francino P."/>
            <person name="Keys D.N."/>
            <person name="Haga S."/>
            <person name="Hayashi H."/>
            <person name="Hino K."/>
            <person name="Imai K.S."/>
            <person name="Inaba K."/>
            <person name="Kano S."/>
            <person name="Kobayashi K."/>
            <person name="Kobayashi M."/>
            <person name="Lee B.I."/>
            <person name="Makabe K.W."/>
            <person name="Manohar C."/>
            <person name="Matassi G."/>
            <person name="Medina M."/>
            <person name="Mochizuki Y."/>
            <person name="Mount S."/>
            <person name="Morishita T."/>
            <person name="Miura S."/>
            <person name="Nakayama A."/>
            <person name="Nishizaka S."/>
            <person name="Nomoto H."/>
            <person name="Ohta F."/>
            <person name="Oishi K."/>
            <person name="Rigoutsos I."/>
            <person name="Sano M."/>
            <person name="Sasaki A."/>
            <person name="Sasakura Y."/>
            <person name="Shoguchi E."/>
            <person name="Shin-i T."/>
            <person name="Spagnuolo A."/>
            <person name="Stainier D."/>
            <person name="Suzuki M.M."/>
            <person name="Tassy O."/>
            <person name="Takatori N."/>
            <person name="Tokuoka M."/>
            <person name="Yagi K."/>
            <person name="Yoshizaki F."/>
            <person name="Wada S."/>
            <person name="Zhang C."/>
            <person name="Hyatt P.D."/>
            <person name="Larimer F."/>
            <person name="Detter C."/>
            <person name="Doggett N."/>
            <person name="Glavina T."/>
            <person name="Hawkins T."/>
            <person name="Richardson P."/>
            <person name="Lucas S."/>
            <person name="Kohara Y."/>
            <person name="Levine M."/>
            <person name="Satoh N."/>
            <person name="Rokhsar D.S."/>
        </authorList>
    </citation>
    <scope>NUCLEOTIDE SEQUENCE [LARGE SCALE GENOMIC DNA]</scope>
</reference>
<dbReference type="EC" id="3.5.1.1" evidence="4"/>
<evidence type="ECO:0000256" key="8">
    <source>
        <dbReference type="ARBA" id="ARBA00022813"/>
    </source>
</evidence>
<evidence type="ECO:0000256" key="7">
    <source>
        <dbReference type="ARBA" id="ARBA00022801"/>
    </source>
</evidence>
<evidence type="ECO:0000256" key="2">
    <source>
        <dbReference type="ARBA" id="ARBA00010872"/>
    </source>
</evidence>
<keyword evidence="7" id="KW-0378">Hydrolase</keyword>
<evidence type="ECO:0000256" key="1">
    <source>
        <dbReference type="ARBA" id="ARBA00000306"/>
    </source>
</evidence>
<evidence type="ECO:0000313" key="18">
    <source>
        <dbReference type="Ensembl" id="ENSCINP00000005461.3"/>
    </source>
</evidence>
<evidence type="ECO:0000256" key="9">
    <source>
        <dbReference type="ARBA" id="ARBA00029701"/>
    </source>
</evidence>
<dbReference type="Gene3D" id="3.60.20.30">
    <property type="entry name" value="(Glycosyl)asparaginase"/>
    <property type="match status" value="1"/>
</dbReference>
<dbReference type="InParanoid" id="F6XQ02"/>
<feature type="binding site" evidence="15">
    <location>
        <begin position="216"/>
        <end position="219"/>
    </location>
    <ligand>
        <name>substrate</name>
    </ligand>
</feature>
<sequence>VKCSMNGTVNGTNVTNGTNILPVIVVHGGACNIPQHKIKPSEEGVKQAAIVGHKVLAAGGNCVDAVTAAVACLEDNPWFDAGRGSDLNADGEVEMHAMVMRGDTCDIGGVVSLKLIKNPIEAAKLVLYESHHCLLDGPASLKMAREHNLAEESPEYFVTEECRENWKNKSAYKNVIKDFFSSEDGHDTVGAVALDVHGNLACATSTGGIASQLPGRVSDSPLSGCGGFADNESAAVSTTGHGESIMKVNLARLIAMHVEHGLSPTAATTKALNHMRRRVTGNGGAISVDARGRIGVQHSTNHMTWARIGGMRNDDETPSNNVVEYGSNQTNGRQEKI</sequence>
<evidence type="ECO:0000256" key="3">
    <source>
        <dbReference type="ARBA" id="ARBA00012879"/>
    </source>
</evidence>
<dbReference type="FunFam" id="3.60.20.30:FF:000001">
    <property type="entry name" value="Isoaspartyl peptidase/L-asparaginase"/>
    <property type="match status" value="1"/>
</dbReference>
<dbReference type="Proteomes" id="UP000008144">
    <property type="component" value="Unassembled WGS sequence"/>
</dbReference>
<keyword evidence="19" id="KW-1185">Reference proteome</keyword>
<dbReference type="GO" id="GO:0006508">
    <property type="term" value="P:proteolysis"/>
    <property type="evidence" value="ECO:0007669"/>
    <property type="project" value="UniProtKB-KW"/>
</dbReference>
<dbReference type="STRING" id="7719.ENSCINP00000005461"/>
<keyword evidence="8" id="KW-0068">Autocatalytic cleavage</keyword>
<feature type="compositionally biased region" description="Polar residues" evidence="17">
    <location>
        <begin position="318"/>
        <end position="337"/>
    </location>
</feature>
<evidence type="ECO:0000313" key="19">
    <source>
        <dbReference type="Proteomes" id="UP000008144"/>
    </source>
</evidence>
<dbReference type="EC" id="3.4.19.5" evidence="3"/>
<dbReference type="PANTHER" id="PTHR10188:SF41">
    <property type="entry name" value="ISOASPARTYL PEPTIDASE_L-ASPARAGINASE"/>
    <property type="match status" value="1"/>
</dbReference>
<accession>F6XQ02</accession>
<organism evidence="18 19">
    <name type="scientific">Ciona intestinalis</name>
    <name type="common">Transparent sea squirt</name>
    <name type="synonym">Ascidia intestinalis</name>
    <dbReference type="NCBI Taxonomy" id="7719"/>
    <lineage>
        <taxon>Eukaryota</taxon>
        <taxon>Metazoa</taxon>
        <taxon>Chordata</taxon>
        <taxon>Tunicata</taxon>
        <taxon>Ascidiacea</taxon>
        <taxon>Phlebobranchia</taxon>
        <taxon>Cionidae</taxon>
        <taxon>Ciona</taxon>
    </lineage>
</organism>
<gene>
    <name evidence="18" type="primary">LOC100182906</name>
</gene>
<dbReference type="AlphaFoldDB" id="F6XQ02"/>
<evidence type="ECO:0000256" key="16">
    <source>
        <dbReference type="PIRSR" id="PIRSR600246-3"/>
    </source>
</evidence>